<accession>A0A4R6SAD3</accession>
<comment type="caution">
    <text evidence="5">The sequence shown here is derived from an EMBL/GenBank/DDBJ whole genome shotgun (WGS) entry which is preliminary data.</text>
</comment>
<evidence type="ECO:0000256" key="3">
    <source>
        <dbReference type="ARBA" id="ARBA00023002"/>
    </source>
</evidence>
<evidence type="ECO:0000256" key="4">
    <source>
        <dbReference type="RuleBase" id="RU000363"/>
    </source>
</evidence>
<keyword evidence="3" id="KW-0560">Oxidoreductase</keyword>
<dbReference type="PANTHER" id="PTHR43391">
    <property type="entry name" value="RETINOL DEHYDROGENASE-RELATED"/>
    <property type="match status" value="1"/>
</dbReference>
<dbReference type="CDD" id="cd05233">
    <property type="entry name" value="SDR_c"/>
    <property type="match status" value="1"/>
</dbReference>
<evidence type="ECO:0000256" key="1">
    <source>
        <dbReference type="ARBA" id="ARBA00006484"/>
    </source>
</evidence>
<keyword evidence="6" id="KW-1185">Reference proteome</keyword>
<evidence type="ECO:0000256" key="2">
    <source>
        <dbReference type="ARBA" id="ARBA00022857"/>
    </source>
</evidence>
<dbReference type="OrthoDB" id="4150292at2"/>
<dbReference type="Pfam" id="PF00106">
    <property type="entry name" value="adh_short"/>
    <property type="match status" value="1"/>
</dbReference>
<dbReference type="EMBL" id="SNXZ01000004">
    <property type="protein sequence ID" value="TDP96463.1"/>
    <property type="molecule type" value="Genomic_DNA"/>
</dbReference>
<name>A0A4R6SAD3_LABRH</name>
<dbReference type="GO" id="GO:0016491">
    <property type="term" value="F:oxidoreductase activity"/>
    <property type="evidence" value="ECO:0007669"/>
    <property type="project" value="UniProtKB-KW"/>
</dbReference>
<dbReference type="InterPro" id="IPR036291">
    <property type="entry name" value="NAD(P)-bd_dom_sf"/>
</dbReference>
<dbReference type="Gene3D" id="3.40.50.720">
    <property type="entry name" value="NAD(P)-binding Rossmann-like Domain"/>
    <property type="match status" value="1"/>
</dbReference>
<dbReference type="PRINTS" id="PR00081">
    <property type="entry name" value="GDHRDH"/>
</dbReference>
<dbReference type="SUPFAM" id="SSF51735">
    <property type="entry name" value="NAD(P)-binding Rossmann-fold domains"/>
    <property type="match status" value="1"/>
</dbReference>
<comment type="similarity">
    <text evidence="1 4">Belongs to the short-chain dehydrogenases/reductases (SDR) family.</text>
</comment>
<sequence length="231" mass="24189">MSQQDGRTLLVSGGAAGLGAAVVAAAAERGWRPLVLDKQAPSGPVADFRAVDVGDSAETEDAVQQLVREHGGLDAVVTAAGVDSCGPLTSVSAADWERVIRVNLLGTAAVVRAALPALQRSHGRIVTVASTLGLRVAGDASAYCASKFGVVGFTRAMAMELAGQVGVTLAIPGGMRTGFFDGREEQYKPPDVTKLNRPEHVAENIMHVLTRPRGAEIRELVMCHEEEPSWP</sequence>
<evidence type="ECO:0000313" key="5">
    <source>
        <dbReference type="EMBL" id="TDP96463.1"/>
    </source>
</evidence>
<protein>
    <submittedName>
        <fullName evidence="5">NADP-dependent 3-hydroxy acid dehydrogenase YdfG</fullName>
    </submittedName>
</protein>
<evidence type="ECO:0000313" key="6">
    <source>
        <dbReference type="Proteomes" id="UP000295444"/>
    </source>
</evidence>
<dbReference type="RefSeq" id="WP_133851810.1">
    <property type="nucleotide sequence ID" value="NZ_SNXZ01000004.1"/>
</dbReference>
<proteinExistence type="inferred from homology"/>
<dbReference type="PANTHER" id="PTHR43391:SF14">
    <property type="entry name" value="DEHYDROGENASE_REDUCTASE SDR FAMILY PROTEIN 7-LIKE"/>
    <property type="match status" value="1"/>
</dbReference>
<dbReference type="PROSITE" id="PS00061">
    <property type="entry name" value="ADH_SHORT"/>
    <property type="match status" value="1"/>
</dbReference>
<gene>
    <name evidence="5" type="ORF">EV186_104451</name>
</gene>
<dbReference type="InterPro" id="IPR020904">
    <property type="entry name" value="Sc_DH/Rdtase_CS"/>
</dbReference>
<reference evidence="5 6" key="1">
    <citation type="submission" date="2019-03" db="EMBL/GenBank/DDBJ databases">
        <title>Genomic Encyclopedia of Type Strains, Phase IV (KMG-IV): sequencing the most valuable type-strain genomes for metagenomic binning, comparative biology and taxonomic classification.</title>
        <authorList>
            <person name="Goeker M."/>
        </authorList>
    </citation>
    <scope>NUCLEOTIDE SEQUENCE [LARGE SCALE GENOMIC DNA]</scope>
    <source>
        <strain evidence="5 6">DSM 45361</strain>
    </source>
</reference>
<dbReference type="InterPro" id="IPR002347">
    <property type="entry name" value="SDR_fam"/>
</dbReference>
<organism evidence="5 6">
    <name type="scientific">Labedaea rhizosphaerae</name>
    <dbReference type="NCBI Taxonomy" id="598644"/>
    <lineage>
        <taxon>Bacteria</taxon>
        <taxon>Bacillati</taxon>
        <taxon>Actinomycetota</taxon>
        <taxon>Actinomycetes</taxon>
        <taxon>Pseudonocardiales</taxon>
        <taxon>Pseudonocardiaceae</taxon>
        <taxon>Labedaea</taxon>
    </lineage>
</organism>
<dbReference type="PRINTS" id="PR00080">
    <property type="entry name" value="SDRFAMILY"/>
</dbReference>
<dbReference type="AlphaFoldDB" id="A0A4R6SAD3"/>
<dbReference type="Proteomes" id="UP000295444">
    <property type="component" value="Unassembled WGS sequence"/>
</dbReference>
<keyword evidence="2" id="KW-0521">NADP</keyword>